<organism evidence="2 3">
    <name type="scientific">Rhodocytophaga aerolata</name>
    <dbReference type="NCBI Taxonomy" id="455078"/>
    <lineage>
        <taxon>Bacteria</taxon>
        <taxon>Pseudomonadati</taxon>
        <taxon>Bacteroidota</taxon>
        <taxon>Cytophagia</taxon>
        <taxon>Cytophagales</taxon>
        <taxon>Rhodocytophagaceae</taxon>
        <taxon>Rhodocytophaga</taxon>
    </lineage>
</organism>
<comment type="caution">
    <text evidence="2">The sequence shown here is derived from an EMBL/GenBank/DDBJ whole genome shotgun (WGS) entry which is preliminary data.</text>
</comment>
<dbReference type="RefSeq" id="WP_302038366.1">
    <property type="nucleotide sequence ID" value="NZ_JAUKPO010000007.1"/>
</dbReference>
<name>A0ABT8R648_9BACT</name>
<protein>
    <submittedName>
        <fullName evidence="2">Uncharacterized protein</fullName>
    </submittedName>
</protein>
<dbReference type="EMBL" id="JAUKPO010000007">
    <property type="protein sequence ID" value="MDO1447562.1"/>
    <property type="molecule type" value="Genomic_DNA"/>
</dbReference>
<proteinExistence type="predicted"/>
<evidence type="ECO:0000313" key="3">
    <source>
        <dbReference type="Proteomes" id="UP001168528"/>
    </source>
</evidence>
<gene>
    <name evidence="2" type="ORF">Q0590_14935</name>
</gene>
<keyword evidence="3" id="KW-1185">Reference proteome</keyword>
<feature type="region of interest" description="Disordered" evidence="1">
    <location>
        <begin position="1"/>
        <end position="28"/>
    </location>
</feature>
<evidence type="ECO:0000256" key="1">
    <source>
        <dbReference type="SAM" id="MobiDB-lite"/>
    </source>
</evidence>
<reference evidence="2" key="1">
    <citation type="submission" date="2023-07" db="EMBL/GenBank/DDBJ databases">
        <title>The genome sequence of Rhodocytophaga aerolata KACC 12507.</title>
        <authorList>
            <person name="Zhang X."/>
        </authorList>
    </citation>
    <scope>NUCLEOTIDE SEQUENCE</scope>
    <source>
        <strain evidence="2">KACC 12507</strain>
    </source>
</reference>
<evidence type="ECO:0000313" key="2">
    <source>
        <dbReference type="EMBL" id="MDO1447562.1"/>
    </source>
</evidence>
<dbReference type="Proteomes" id="UP001168528">
    <property type="component" value="Unassembled WGS sequence"/>
</dbReference>
<feature type="compositionally biased region" description="Low complexity" evidence="1">
    <location>
        <begin position="9"/>
        <end position="20"/>
    </location>
</feature>
<sequence>MATYRHTASKVTSAAQAKKTASSEKEKLPKATIQAVSFEAIVSFVHFNLSQDFYFDFTPTFSKLFLFVHHSFEEPAFVNTYFENTFCHHIAINAP</sequence>
<accession>A0ABT8R648</accession>